<feature type="compositionally biased region" description="Gly residues" evidence="2">
    <location>
        <begin position="153"/>
        <end position="167"/>
    </location>
</feature>
<dbReference type="InterPro" id="IPR028889">
    <property type="entry name" value="USP"/>
</dbReference>
<dbReference type="Gene3D" id="3.90.70.10">
    <property type="entry name" value="Cysteine proteinases"/>
    <property type="match status" value="1"/>
</dbReference>
<dbReference type="Pfam" id="PF00443">
    <property type="entry name" value="UCH"/>
    <property type="match status" value="1"/>
</dbReference>
<evidence type="ECO:0000256" key="1">
    <source>
        <dbReference type="ARBA" id="ARBA00009085"/>
    </source>
</evidence>
<dbReference type="GO" id="GO:0031647">
    <property type="term" value="P:regulation of protein stability"/>
    <property type="evidence" value="ECO:0007669"/>
    <property type="project" value="TreeGrafter"/>
</dbReference>
<dbReference type="PANTHER" id="PTHR24006">
    <property type="entry name" value="UBIQUITIN CARBOXYL-TERMINAL HYDROLASE"/>
    <property type="match status" value="1"/>
</dbReference>
<proteinExistence type="inferred from homology"/>
<dbReference type="AlphaFoldDB" id="A0A7R9JZI2"/>
<dbReference type="GO" id="GO:0005634">
    <property type="term" value="C:nucleus"/>
    <property type="evidence" value="ECO:0007669"/>
    <property type="project" value="TreeGrafter"/>
</dbReference>
<name>A0A7R9JZI2_TIMGE</name>
<sequence>MSGTLLVLCRFEFYEKISLEPYLQASEPTRADYTLHAVLVHSGDNHGGHYVVFINPKGDGKWCKFDDDVVSRCTKAEAIDHNYGGHDDDTNNMTVKHCTNAYMLVYIRDSELKNVLQEVTEDDIPQEGNKEVEMEEEGDKEQREQLTHEKGGLGKQGGGDGGRGGRGAAEAVNS</sequence>
<accession>A0A7R9JZI2</accession>
<dbReference type="EMBL" id="OE840877">
    <property type="protein sequence ID" value="CAD7593066.1"/>
    <property type="molecule type" value="Genomic_DNA"/>
</dbReference>
<evidence type="ECO:0000259" key="3">
    <source>
        <dbReference type="PROSITE" id="PS50235"/>
    </source>
</evidence>
<gene>
    <name evidence="4" type="ORF">TGEB3V08_LOCUS5165</name>
</gene>
<evidence type="ECO:0000313" key="4">
    <source>
        <dbReference type="EMBL" id="CAD7593066.1"/>
    </source>
</evidence>
<dbReference type="GO" id="GO:0005829">
    <property type="term" value="C:cytosol"/>
    <property type="evidence" value="ECO:0007669"/>
    <property type="project" value="TreeGrafter"/>
</dbReference>
<dbReference type="PROSITE" id="PS00973">
    <property type="entry name" value="USP_2"/>
    <property type="match status" value="1"/>
</dbReference>
<dbReference type="GO" id="GO:0016579">
    <property type="term" value="P:protein deubiquitination"/>
    <property type="evidence" value="ECO:0007669"/>
    <property type="project" value="InterPro"/>
</dbReference>
<dbReference type="InterPro" id="IPR001394">
    <property type="entry name" value="Peptidase_C19_UCH"/>
</dbReference>
<feature type="compositionally biased region" description="Basic and acidic residues" evidence="2">
    <location>
        <begin position="140"/>
        <end position="152"/>
    </location>
</feature>
<dbReference type="PANTHER" id="PTHR24006:SF644">
    <property type="entry name" value="UBIQUITIN CARBOXYL-TERMINAL HYDROLASE 7"/>
    <property type="match status" value="1"/>
</dbReference>
<feature type="region of interest" description="Disordered" evidence="2">
    <location>
        <begin position="119"/>
        <end position="174"/>
    </location>
</feature>
<feature type="domain" description="USP" evidence="3">
    <location>
        <begin position="1"/>
        <end position="109"/>
    </location>
</feature>
<dbReference type="PROSITE" id="PS50235">
    <property type="entry name" value="USP_3"/>
    <property type="match status" value="1"/>
</dbReference>
<dbReference type="InterPro" id="IPR038765">
    <property type="entry name" value="Papain-like_cys_pep_sf"/>
</dbReference>
<protein>
    <recommendedName>
        <fullName evidence="3">USP domain-containing protein</fullName>
    </recommendedName>
</protein>
<organism evidence="4">
    <name type="scientific">Timema genevievae</name>
    <name type="common">Walking stick</name>
    <dbReference type="NCBI Taxonomy" id="629358"/>
    <lineage>
        <taxon>Eukaryota</taxon>
        <taxon>Metazoa</taxon>
        <taxon>Ecdysozoa</taxon>
        <taxon>Arthropoda</taxon>
        <taxon>Hexapoda</taxon>
        <taxon>Insecta</taxon>
        <taxon>Pterygota</taxon>
        <taxon>Neoptera</taxon>
        <taxon>Polyneoptera</taxon>
        <taxon>Phasmatodea</taxon>
        <taxon>Timematodea</taxon>
        <taxon>Timematoidea</taxon>
        <taxon>Timematidae</taxon>
        <taxon>Timema</taxon>
    </lineage>
</organism>
<dbReference type="InterPro" id="IPR050164">
    <property type="entry name" value="Peptidase_C19"/>
</dbReference>
<comment type="similarity">
    <text evidence="1">Belongs to the peptidase C19 family.</text>
</comment>
<dbReference type="GO" id="GO:0004843">
    <property type="term" value="F:cysteine-type deubiquitinase activity"/>
    <property type="evidence" value="ECO:0007669"/>
    <property type="project" value="InterPro"/>
</dbReference>
<dbReference type="SUPFAM" id="SSF54001">
    <property type="entry name" value="Cysteine proteinases"/>
    <property type="match status" value="1"/>
</dbReference>
<evidence type="ECO:0000256" key="2">
    <source>
        <dbReference type="SAM" id="MobiDB-lite"/>
    </source>
</evidence>
<reference evidence="4" key="1">
    <citation type="submission" date="2020-11" db="EMBL/GenBank/DDBJ databases">
        <authorList>
            <person name="Tran Van P."/>
        </authorList>
    </citation>
    <scope>NUCLEOTIDE SEQUENCE</scope>
</reference>
<dbReference type="InterPro" id="IPR018200">
    <property type="entry name" value="USP_CS"/>
</dbReference>